<dbReference type="Gene3D" id="2.40.170.20">
    <property type="entry name" value="TonB-dependent receptor, beta-barrel domain"/>
    <property type="match status" value="1"/>
</dbReference>
<gene>
    <name evidence="13" type="ordered locus">CAP2UW1_3988</name>
</gene>
<keyword evidence="7 10" id="KW-0472">Membrane</keyword>
<keyword evidence="8 13" id="KW-0675">Receptor</keyword>
<name>C7RMF5_ACCRE</name>
<proteinExistence type="inferred from homology"/>
<evidence type="ECO:0000256" key="9">
    <source>
        <dbReference type="ARBA" id="ARBA00023237"/>
    </source>
</evidence>
<dbReference type="InterPro" id="IPR037066">
    <property type="entry name" value="Plug_dom_sf"/>
</dbReference>
<dbReference type="InterPro" id="IPR036942">
    <property type="entry name" value="Beta-barrel_TonB_sf"/>
</dbReference>
<keyword evidence="5 10" id="KW-0812">Transmembrane</keyword>
<feature type="chain" id="PRO_5002983881" evidence="11">
    <location>
        <begin position="21"/>
        <end position="636"/>
    </location>
</feature>
<evidence type="ECO:0000256" key="11">
    <source>
        <dbReference type="SAM" id="SignalP"/>
    </source>
</evidence>
<dbReference type="OrthoDB" id="98353at2"/>
<dbReference type="Pfam" id="PF07715">
    <property type="entry name" value="Plug"/>
    <property type="match status" value="1"/>
</dbReference>
<evidence type="ECO:0000256" key="6">
    <source>
        <dbReference type="ARBA" id="ARBA00022729"/>
    </source>
</evidence>
<evidence type="ECO:0000256" key="8">
    <source>
        <dbReference type="ARBA" id="ARBA00023170"/>
    </source>
</evidence>
<accession>C7RMF5</accession>
<dbReference type="SUPFAM" id="SSF56935">
    <property type="entry name" value="Porins"/>
    <property type="match status" value="1"/>
</dbReference>
<evidence type="ECO:0000256" key="4">
    <source>
        <dbReference type="ARBA" id="ARBA00022452"/>
    </source>
</evidence>
<keyword evidence="4 10" id="KW-1134">Transmembrane beta strand</keyword>
<dbReference type="EMBL" id="CP001715">
    <property type="protein sequence ID" value="ACV37233.1"/>
    <property type="molecule type" value="Genomic_DNA"/>
</dbReference>
<dbReference type="GO" id="GO:0044718">
    <property type="term" value="P:siderophore transmembrane transport"/>
    <property type="evidence" value="ECO:0007669"/>
    <property type="project" value="TreeGrafter"/>
</dbReference>
<organism evidence="13">
    <name type="scientific">Accumulibacter regalis</name>
    <dbReference type="NCBI Taxonomy" id="522306"/>
    <lineage>
        <taxon>Bacteria</taxon>
        <taxon>Pseudomonadati</taxon>
        <taxon>Pseudomonadota</taxon>
        <taxon>Betaproteobacteria</taxon>
        <taxon>Candidatus Accumulibacter</taxon>
    </lineage>
</organism>
<dbReference type="AlphaFoldDB" id="C7RMF5"/>
<dbReference type="STRING" id="522306.CAP2UW1_3988"/>
<dbReference type="PROSITE" id="PS52016">
    <property type="entry name" value="TONB_DEPENDENT_REC_3"/>
    <property type="match status" value="1"/>
</dbReference>
<dbReference type="GO" id="GO:0009279">
    <property type="term" value="C:cell outer membrane"/>
    <property type="evidence" value="ECO:0007669"/>
    <property type="project" value="UniProtKB-SubCell"/>
</dbReference>
<dbReference type="PROSITE" id="PS51257">
    <property type="entry name" value="PROKAR_LIPOPROTEIN"/>
    <property type="match status" value="1"/>
</dbReference>
<keyword evidence="6 11" id="KW-0732">Signal</keyword>
<comment type="similarity">
    <text evidence="2 10">Belongs to the TonB-dependent receptor family.</text>
</comment>
<evidence type="ECO:0000256" key="10">
    <source>
        <dbReference type="PROSITE-ProRule" id="PRU01360"/>
    </source>
</evidence>
<dbReference type="eggNOG" id="COG4206">
    <property type="taxonomic scope" value="Bacteria"/>
</dbReference>
<reference evidence="13" key="1">
    <citation type="submission" date="2009-08" db="EMBL/GenBank/DDBJ databases">
        <authorList>
            <consortium name="US DOE Joint Genome Institute"/>
            <person name="Lucas S."/>
            <person name="Copeland A."/>
            <person name="Lapidus A."/>
            <person name="Glavina del Rio T."/>
            <person name="Dalin E."/>
            <person name="Tice H."/>
            <person name="Bruce D."/>
            <person name="Barry K."/>
            <person name="Pitluck S."/>
            <person name="Lowry S."/>
            <person name="Larimer F."/>
            <person name="Land M."/>
            <person name="Hauser L."/>
            <person name="Kyrpides N."/>
            <person name="Ivanova N."/>
            <person name="McMahon K.D."/>
            <person name="Hugenholtz P."/>
        </authorList>
    </citation>
    <scope>NUCLEOTIDE SEQUENCE</scope>
    <source>
        <strain evidence="13">UW-1</strain>
    </source>
</reference>
<dbReference type="PANTHER" id="PTHR30069">
    <property type="entry name" value="TONB-DEPENDENT OUTER MEMBRANE RECEPTOR"/>
    <property type="match status" value="1"/>
</dbReference>
<dbReference type="InterPro" id="IPR012910">
    <property type="entry name" value="Plug_dom"/>
</dbReference>
<evidence type="ECO:0000256" key="5">
    <source>
        <dbReference type="ARBA" id="ARBA00022692"/>
    </source>
</evidence>
<dbReference type="Gene3D" id="2.170.130.10">
    <property type="entry name" value="TonB-dependent receptor, plug domain"/>
    <property type="match status" value="1"/>
</dbReference>
<evidence type="ECO:0000256" key="3">
    <source>
        <dbReference type="ARBA" id="ARBA00022448"/>
    </source>
</evidence>
<feature type="signal peptide" evidence="11">
    <location>
        <begin position="1"/>
        <end position="20"/>
    </location>
</feature>
<dbReference type="KEGG" id="app:CAP2UW1_3988"/>
<reference evidence="13" key="2">
    <citation type="submission" date="2009-09" db="EMBL/GenBank/DDBJ databases">
        <title>Complete sequence of chromosome of Candidatus Accumulibacter phosphatis clade IIA str. UW-1.</title>
        <authorList>
            <consortium name="US DOE Joint Genome Institute"/>
            <person name="Martin H.G."/>
            <person name="Ivanova N."/>
            <person name="Kunin V."/>
            <person name="Warnecke F."/>
            <person name="Barry K."/>
            <person name="He S."/>
            <person name="Salamov A."/>
            <person name="Szeto E."/>
            <person name="Dalin E."/>
            <person name="Pangilinan J.L."/>
            <person name="Lapidus A."/>
            <person name="Lowry S."/>
            <person name="Kyrpides N.C."/>
            <person name="McMahon K.D."/>
            <person name="Hugenholtz P."/>
        </authorList>
    </citation>
    <scope>NUCLEOTIDE SEQUENCE [LARGE SCALE GENOMIC DNA]</scope>
    <source>
        <strain evidence="13">UW-1</strain>
    </source>
</reference>
<evidence type="ECO:0000313" key="13">
    <source>
        <dbReference type="EMBL" id="ACV37233.1"/>
    </source>
</evidence>
<dbReference type="PANTHER" id="PTHR30069:SF29">
    <property type="entry name" value="HEMOGLOBIN AND HEMOGLOBIN-HAPTOGLOBIN-BINDING PROTEIN 1-RELATED"/>
    <property type="match status" value="1"/>
</dbReference>
<evidence type="ECO:0000256" key="2">
    <source>
        <dbReference type="ARBA" id="ARBA00009810"/>
    </source>
</evidence>
<keyword evidence="9 10" id="KW-0998">Cell outer membrane</keyword>
<comment type="subcellular location">
    <subcellularLocation>
        <location evidence="1 10">Cell outer membrane</location>
        <topology evidence="1 10">Multi-pass membrane protein</topology>
    </subcellularLocation>
</comment>
<dbReference type="GO" id="GO:0015344">
    <property type="term" value="F:siderophore uptake transmembrane transporter activity"/>
    <property type="evidence" value="ECO:0007669"/>
    <property type="project" value="TreeGrafter"/>
</dbReference>
<feature type="domain" description="TonB-dependent receptor plug" evidence="12">
    <location>
        <begin position="48"/>
        <end position="151"/>
    </location>
</feature>
<evidence type="ECO:0000256" key="7">
    <source>
        <dbReference type="ARBA" id="ARBA00023136"/>
    </source>
</evidence>
<dbReference type="InterPro" id="IPR039426">
    <property type="entry name" value="TonB-dep_rcpt-like"/>
</dbReference>
<protein>
    <submittedName>
        <fullName evidence="13">TonB-dependent receptor plug</fullName>
    </submittedName>
</protein>
<keyword evidence="3 10" id="KW-0813">Transport</keyword>
<dbReference type="HOGENOM" id="CLU_423790_0_0_4"/>
<sequence precursor="true">MKKQKLALAISLAFSCAAAAQTTTLPSVVITANPVIEEVRVDAFSSVSAVVTQDQLRDQNAVDLASALRRTPGVEISRFNPVGAFGGAEGGAIFIRGMGGSRPGSEIKTYIDGLPFYMGVWNHPLLDLLPVNGMQSITVYKSPQPQINGNNFASINLETRRATEEGVHGDARLSAGSFGTFIEQANLFGRQGNVDWMLAQGHAQSNGQRANSDGQLNNAIGRIGLRLNDNWTASASFVYVDNKARDPGDNRLAAPAIAPQYNTQAGMISAGLSHVHENWRGEFRVYTNRGEGNWLDQPSPDGDTLTNFQMSGLRWKEQFSPWTGGKLVAGVDYDQTSGDVKYERVAPAPRGTFDTPTFRITSPYVALSQQVPLNQDWALLPSAALRFYDSNQFESKTAPLAGLSLVSEKLTVFANVSRGINYPGLETTVLSNLIKPLGKSWEQLSAEELDHAEIGVKFSPTSATQIDASIFNDKVKNRYVFGFPPAVPPPPQFVNLGSYRIRGAELAIRQAIGADWTVFGGLTLLDPSIDNLPYTPDRAFTVGVNGQAGPIRVAFDAQYQSEVWALNRARAAGAINTDKVDGFTVANLRLSYPLPALGKKGEVFVFVENLFDASYAYRPGYPMPGTSGQLGLSASF</sequence>
<evidence type="ECO:0000256" key="1">
    <source>
        <dbReference type="ARBA" id="ARBA00004571"/>
    </source>
</evidence>
<evidence type="ECO:0000259" key="12">
    <source>
        <dbReference type="Pfam" id="PF07715"/>
    </source>
</evidence>